<name>A0A8X6R8L4_TRICX</name>
<evidence type="ECO:0000313" key="2">
    <source>
        <dbReference type="Proteomes" id="UP000887159"/>
    </source>
</evidence>
<gene>
    <name evidence="1" type="primary">X975_23465</name>
    <name evidence="1" type="ORF">TNCV_5068031</name>
</gene>
<evidence type="ECO:0000313" key="1">
    <source>
        <dbReference type="EMBL" id="GFX90416.1"/>
    </source>
</evidence>
<organism evidence="1 2">
    <name type="scientific">Trichonephila clavipes</name>
    <name type="common">Golden silk orbweaver</name>
    <name type="synonym">Nephila clavipes</name>
    <dbReference type="NCBI Taxonomy" id="2585209"/>
    <lineage>
        <taxon>Eukaryota</taxon>
        <taxon>Metazoa</taxon>
        <taxon>Ecdysozoa</taxon>
        <taxon>Arthropoda</taxon>
        <taxon>Chelicerata</taxon>
        <taxon>Arachnida</taxon>
        <taxon>Araneae</taxon>
        <taxon>Araneomorphae</taxon>
        <taxon>Entelegynae</taxon>
        <taxon>Araneoidea</taxon>
        <taxon>Nephilidae</taxon>
        <taxon>Trichonephila</taxon>
    </lineage>
</organism>
<dbReference type="GO" id="GO:0003676">
    <property type="term" value="F:nucleic acid binding"/>
    <property type="evidence" value="ECO:0007669"/>
    <property type="project" value="InterPro"/>
</dbReference>
<keyword evidence="2" id="KW-1185">Reference proteome</keyword>
<dbReference type="InterPro" id="IPR036397">
    <property type="entry name" value="RNaseH_sf"/>
</dbReference>
<accession>A0A8X6R8L4</accession>
<proteinExistence type="predicted"/>
<protein>
    <recommendedName>
        <fullName evidence="3">Transposase</fullName>
    </recommendedName>
</protein>
<comment type="caution">
    <text evidence="1">The sequence shown here is derived from an EMBL/GenBank/DDBJ whole genome shotgun (WGS) entry which is preliminary data.</text>
</comment>
<dbReference type="AlphaFoldDB" id="A0A8X6R8L4"/>
<reference evidence="1" key="1">
    <citation type="submission" date="2020-08" db="EMBL/GenBank/DDBJ databases">
        <title>Multicomponent nature underlies the extraordinary mechanical properties of spider dragline silk.</title>
        <authorList>
            <person name="Kono N."/>
            <person name="Nakamura H."/>
            <person name="Mori M."/>
            <person name="Yoshida Y."/>
            <person name="Ohtoshi R."/>
            <person name="Malay A.D."/>
            <person name="Moran D.A.P."/>
            <person name="Tomita M."/>
            <person name="Numata K."/>
            <person name="Arakawa K."/>
        </authorList>
    </citation>
    <scope>NUCLEOTIDE SEQUENCE</scope>
</reference>
<dbReference type="EMBL" id="BMAU01021098">
    <property type="protein sequence ID" value="GFX90416.1"/>
    <property type="molecule type" value="Genomic_DNA"/>
</dbReference>
<dbReference type="Proteomes" id="UP000887159">
    <property type="component" value="Unassembled WGS sequence"/>
</dbReference>
<evidence type="ECO:0008006" key="3">
    <source>
        <dbReference type="Google" id="ProtNLM"/>
    </source>
</evidence>
<dbReference type="Gene3D" id="3.30.420.10">
    <property type="entry name" value="Ribonuclease H-like superfamily/Ribonuclease H"/>
    <property type="match status" value="1"/>
</dbReference>
<sequence length="90" mass="10346">MKEMHMDQAVPMFGGGVSPWVDTQTFMSFPVEVLMPTLCYRDDILDAYVHPYAGALGDTFMQEDNARPHRARVMDAYVERETIQLMQWSA</sequence>